<name>A0A3B3TAR4_9TELE</name>
<reference evidence="1" key="2">
    <citation type="submission" date="2025-09" db="UniProtKB">
        <authorList>
            <consortium name="Ensembl"/>
        </authorList>
    </citation>
    <scope>IDENTIFICATION</scope>
</reference>
<dbReference type="Proteomes" id="UP000261540">
    <property type="component" value="Unplaced"/>
</dbReference>
<evidence type="ECO:0000313" key="1">
    <source>
        <dbReference type="Ensembl" id="ENSPKIP00000039745.1"/>
    </source>
</evidence>
<organism evidence="1 2">
    <name type="scientific">Paramormyrops kingsleyae</name>
    <dbReference type="NCBI Taxonomy" id="1676925"/>
    <lineage>
        <taxon>Eukaryota</taxon>
        <taxon>Metazoa</taxon>
        <taxon>Chordata</taxon>
        <taxon>Craniata</taxon>
        <taxon>Vertebrata</taxon>
        <taxon>Euteleostomi</taxon>
        <taxon>Actinopterygii</taxon>
        <taxon>Neopterygii</taxon>
        <taxon>Teleostei</taxon>
        <taxon>Osteoglossocephala</taxon>
        <taxon>Osteoglossomorpha</taxon>
        <taxon>Osteoglossiformes</taxon>
        <taxon>Mormyridae</taxon>
        <taxon>Paramormyrops</taxon>
    </lineage>
</organism>
<sequence>FPRLYLKLQRVPSTQGQVPRDRHSVAVRAAKDQGRGGGGAEAGVATPVHALVPQHQPQAHLVQGVIKSWLLIDVLKKKGNAGIKSVPSLGVSASHLPVSQCARVSVPMSQCARVSVPVSQCARVSVALSQCARVSVPVSQCARVSVALSQCARVSVPVSQCASVSVALSQCARVSLGPRLCAPPQSSPVRNRVAPDLSRETPLRKERVGAEYTAHTAKMGQPLSTAGLKYRSGTF</sequence>
<dbReference type="Ensembl" id="ENSPKIT00000020757.1">
    <property type="protein sequence ID" value="ENSPKIP00000039745.1"/>
    <property type="gene ID" value="ENSPKIG00000016988.1"/>
</dbReference>
<evidence type="ECO:0000313" key="2">
    <source>
        <dbReference type="Proteomes" id="UP000261540"/>
    </source>
</evidence>
<proteinExistence type="predicted"/>
<dbReference type="AlphaFoldDB" id="A0A3B3TAR4"/>
<keyword evidence="2" id="KW-1185">Reference proteome</keyword>
<protein>
    <submittedName>
        <fullName evidence="1">Uncharacterized protein</fullName>
    </submittedName>
</protein>
<accession>A0A3B3TAR4</accession>
<reference evidence="1" key="1">
    <citation type="submission" date="2025-08" db="UniProtKB">
        <authorList>
            <consortium name="Ensembl"/>
        </authorList>
    </citation>
    <scope>IDENTIFICATION</scope>
</reference>
<dbReference type="GeneTree" id="ENSGT01150000287749"/>